<proteinExistence type="predicted"/>
<dbReference type="EMBL" id="FZNR01000018">
    <property type="protein sequence ID" value="SNS57455.1"/>
    <property type="molecule type" value="Genomic_DNA"/>
</dbReference>
<evidence type="ECO:0000256" key="1">
    <source>
        <dbReference type="SAM" id="MobiDB-lite"/>
    </source>
</evidence>
<sequence>MIDPPDEFVAAVRELLPRLVALIGPGPAAELGRLGAPDSVRPPRQTVRRRAAHRLGNSAAEPVALTALRDLGPLPAERLLGALEVTIAGLELPALPAAPAAPASMPAPPPGTGLAIVSAGQDSAAVTAAVLLERLRPGSADAVLALTRRLGSLLPPTADPVAGKAASGEAAGERADSGKAASSEAAGEETASGTAASSKAVGGETASGTAASSKAVGGETGGGKAADSEAEIAAAHGARWLALAVAAACAVTAQADPPVIVERPAATAGLAVGAAATVLRGLPMPSGYDAALLSRIRDEYLLPRHSYGTVPVSAHRFALTEGNFPTVPGFTGNGLVTVVDGGAAIRTGAAEGPIRVHLSVLADPPADVEPGWDEIVEVGWHAPAGRASVLGPDGPGDPQLRHATPPWPGDYRLRVHARGRDDAEDPDAPDTEMFSLVVWAAPPTPVIVHRRTDRLGHRLRGEPEPERPVRPEHAYRWIRRTALAIGATVTVVTASTPAEVLRAFGADPDRPEPVTSIEDSPHPGPWVAVHDAGGAVVAVEFNGYQGSHAAVLKAASAHGRAASMFWNERALTRLSFAEGGELLAAFEPWQDVDAEPRVAAALSGLDFAAPGLRAEKGLVAVERFTGCGLTPAMLERIRAGHGHRITAA</sequence>
<evidence type="ECO:0000313" key="3">
    <source>
        <dbReference type="Proteomes" id="UP000198415"/>
    </source>
</evidence>
<dbReference type="AlphaFoldDB" id="A0A239FKT4"/>
<dbReference type="InterPro" id="IPR045592">
    <property type="entry name" value="DUF6461"/>
</dbReference>
<accession>A0A239FKT4</accession>
<dbReference type="Pfam" id="PF20062">
    <property type="entry name" value="DUF6461"/>
    <property type="match status" value="1"/>
</dbReference>
<dbReference type="RefSeq" id="WP_089297355.1">
    <property type="nucleotide sequence ID" value="NZ_BOMU01000078.1"/>
</dbReference>
<feature type="compositionally biased region" description="Low complexity" evidence="1">
    <location>
        <begin position="178"/>
        <end position="200"/>
    </location>
</feature>
<protein>
    <submittedName>
        <fullName evidence="2">Uncharacterized protein</fullName>
    </submittedName>
</protein>
<organism evidence="2 3">
    <name type="scientific">Actinoplanes regularis</name>
    <dbReference type="NCBI Taxonomy" id="52697"/>
    <lineage>
        <taxon>Bacteria</taxon>
        <taxon>Bacillati</taxon>
        <taxon>Actinomycetota</taxon>
        <taxon>Actinomycetes</taxon>
        <taxon>Micromonosporales</taxon>
        <taxon>Micromonosporaceae</taxon>
        <taxon>Actinoplanes</taxon>
    </lineage>
</organism>
<feature type="region of interest" description="Disordered" evidence="1">
    <location>
        <begin position="156"/>
        <end position="224"/>
    </location>
</feature>
<gene>
    <name evidence="2" type="ORF">SAMN06264365_118132</name>
</gene>
<dbReference type="Proteomes" id="UP000198415">
    <property type="component" value="Unassembled WGS sequence"/>
</dbReference>
<name>A0A239FKT4_9ACTN</name>
<keyword evidence="3" id="KW-1185">Reference proteome</keyword>
<reference evidence="2 3" key="1">
    <citation type="submission" date="2017-06" db="EMBL/GenBank/DDBJ databases">
        <authorList>
            <person name="Kim H.J."/>
            <person name="Triplett B.A."/>
        </authorList>
    </citation>
    <scope>NUCLEOTIDE SEQUENCE [LARGE SCALE GENOMIC DNA]</scope>
    <source>
        <strain evidence="2 3">DSM 43151</strain>
    </source>
</reference>
<dbReference type="OrthoDB" id="4485313at2"/>
<evidence type="ECO:0000313" key="2">
    <source>
        <dbReference type="EMBL" id="SNS57455.1"/>
    </source>
</evidence>